<name>A0ABZ0SFH9_9GAMM</name>
<keyword evidence="3" id="KW-1185">Reference proteome</keyword>
<gene>
    <name evidence="2" type="ORF">Thiowin_04381</name>
</gene>
<organism evidence="2 3">
    <name type="scientific">Thiorhodovibrio winogradskyi</name>
    <dbReference type="NCBI Taxonomy" id="77007"/>
    <lineage>
        <taxon>Bacteria</taxon>
        <taxon>Pseudomonadati</taxon>
        <taxon>Pseudomonadota</taxon>
        <taxon>Gammaproteobacteria</taxon>
        <taxon>Chromatiales</taxon>
        <taxon>Chromatiaceae</taxon>
        <taxon>Thiorhodovibrio</taxon>
    </lineage>
</organism>
<accession>A0ABZ0SFH9</accession>
<dbReference type="InterPro" id="IPR052264">
    <property type="entry name" value="UPF0175_domain"/>
</dbReference>
<reference evidence="2 3" key="1">
    <citation type="journal article" date="2023" name="Microorganisms">
        <title>Thiorhodovibrio frisius and Trv. litoralis spp. nov., Two Novel Members from a Clade of Fastidious Purple Sulfur Bacteria That Exhibit Unique Red-Shifted Light-Harvesting Capabilities.</title>
        <authorList>
            <person name="Methner A."/>
            <person name="Kuzyk S.B."/>
            <person name="Petersen J."/>
            <person name="Bauer S."/>
            <person name="Brinkmann H."/>
            <person name="Sichau K."/>
            <person name="Wanner G."/>
            <person name="Wolf J."/>
            <person name="Neumann-Schaal M."/>
            <person name="Henke P."/>
            <person name="Tank M."/>
            <person name="Sproer C."/>
            <person name="Bunk B."/>
            <person name="Overmann J."/>
        </authorList>
    </citation>
    <scope>NUCLEOTIDE SEQUENCE [LARGE SCALE GENOMIC DNA]</scope>
    <source>
        <strain evidence="2 3">DSM 6702</strain>
    </source>
</reference>
<evidence type="ECO:0000313" key="2">
    <source>
        <dbReference type="EMBL" id="WPL19269.1"/>
    </source>
</evidence>
<dbReference type="Proteomes" id="UP001432180">
    <property type="component" value="Chromosome"/>
</dbReference>
<evidence type="ECO:0000313" key="3">
    <source>
        <dbReference type="Proteomes" id="UP001432180"/>
    </source>
</evidence>
<sequence>MIPHCIEIELPDEPLVSLKETPEHFAKEIKMLAAVKLFELGRLSSGRAAQLAGIPRVAFLMRLADYRVSPIQLSAEELAADADNA</sequence>
<dbReference type="Pfam" id="PF03683">
    <property type="entry name" value="UPF0175"/>
    <property type="match status" value="1"/>
</dbReference>
<dbReference type="InterPro" id="IPR005368">
    <property type="entry name" value="UPF0175"/>
</dbReference>
<dbReference type="EMBL" id="CP121472">
    <property type="protein sequence ID" value="WPL19269.1"/>
    <property type="molecule type" value="Genomic_DNA"/>
</dbReference>
<dbReference type="PANTHER" id="PTHR37525:SF1">
    <property type="entry name" value="UPF0175 PROTEIN SSL1255"/>
    <property type="match status" value="1"/>
</dbReference>
<proteinExistence type="inferred from homology"/>
<dbReference type="PANTHER" id="PTHR37525">
    <property type="entry name" value="UPF0175 PROTEIN SSL1255"/>
    <property type="match status" value="1"/>
</dbReference>
<dbReference type="RefSeq" id="WP_328985022.1">
    <property type="nucleotide sequence ID" value="NZ_CP121472.1"/>
</dbReference>
<comment type="similarity">
    <text evidence="1">Belongs to the UPF0175 family.</text>
</comment>
<evidence type="ECO:0000256" key="1">
    <source>
        <dbReference type="ARBA" id="ARBA00005651"/>
    </source>
</evidence>
<protein>
    <submittedName>
        <fullName evidence="2">Small protein</fullName>
    </submittedName>
</protein>